<evidence type="ECO:0000256" key="13">
    <source>
        <dbReference type="ARBA" id="ARBA00043219"/>
    </source>
</evidence>
<dbReference type="EC" id="2.5.1.58" evidence="4"/>
<comment type="similarity">
    <text evidence="2">Belongs to the protein prenyltransferase subunit alpha family.</text>
</comment>
<evidence type="ECO:0000256" key="1">
    <source>
        <dbReference type="ARBA" id="ARBA00001946"/>
    </source>
</evidence>
<evidence type="ECO:0000256" key="10">
    <source>
        <dbReference type="ARBA" id="ARBA00041392"/>
    </source>
</evidence>
<protein>
    <recommendedName>
        <fullName evidence="9">Protein farnesyltransferase/geranylgeranyltransferase type-1 subunit alpha</fullName>
        <ecNumber evidence="4">2.5.1.58</ecNumber>
        <ecNumber evidence="3">2.5.1.59</ecNumber>
    </recommendedName>
    <alternativeName>
        <fullName evidence="12">CAAX farnesyltransferase subunit alpha</fullName>
    </alternativeName>
    <alternativeName>
        <fullName evidence="11">FTase-alpha</fullName>
    </alternativeName>
    <alternativeName>
        <fullName evidence="10">Ras proteins prenyltransferase subunit alpha</fullName>
    </alternativeName>
    <alternativeName>
        <fullName evidence="13">Type I protein geranyl-geranyltransferase subunit alpha</fullName>
    </alternativeName>
</protein>
<dbReference type="Pfam" id="PF01239">
    <property type="entry name" value="PPTA"/>
    <property type="match status" value="3"/>
</dbReference>
<evidence type="ECO:0000256" key="4">
    <source>
        <dbReference type="ARBA" id="ARBA00012702"/>
    </source>
</evidence>
<evidence type="ECO:0000256" key="14">
    <source>
        <dbReference type="SAM" id="MobiDB-lite"/>
    </source>
</evidence>
<feature type="compositionally biased region" description="Pro residues" evidence="14">
    <location>
        <begin position="370"/>
        <end position="381"/>
    </location>
</feature>
<keyword evidence="5" id="KW-0637">Prenyltransferase</keyword>
<evidence type="ECO:0000256" key="9">
    <source>
        <dbReference type="ARBA" id="ARBA00040965"/>
    </source>
</evidence>
<organism evidence="15">
    <name type="scientific">Aureoumbra lagunensis</name>
    <dbReference type="NCBI Taxonomy" id="44058"/>
    <lineage>
        <taxon>Eukaryota</taxon>
        <taxon>Sar</taxon>
        <taxon>Stramenopiles</taxon>
        <taxon>Ochrophyta</taxon>
        <taxon>Pelagophyceae</taxon>
        <taxon>Pelagomonadales</taxon>
        <taxon>Aureoumbra</taxon>
    </lineage>
</organism>
<evidence type="ECO:0000256" key="2">
    <source>
        <dbReference type="ARBA" id="ARBA00006734"/>
    </source>
</evidence>
<dbReference type="GO" id="GO:0004660">
    <property type="term" value="F:protein farnesyltransferase activity"/>
    <property type="evidence" value="ECO:0007669"/>
    <property type="project" value="UniProtKB-EC"/>
</dbReference>
<evidence type="ECO:0000313" key="15">
    <source>
        <dbReference type="EMBL" id="CAE0367599.1"/>
    </source>
</evidence>
<dbReference type="GO" id="GO:0005965">
    <property type="term" value="C:protein farnesyltransferase complex"/>
    <property type="evidence" value="ECO:0007669"/>
    <property type="project" value="TreeGrafter"/>
</dbReference>
<dbReference type="GO" id="GO:0005953">
    <property type="term" value="C:CAAX-protein geranylgeranyltransferase complex"/>
    <property type="evidence" value="ECO:0007669"/>
    <property type="project" value="TreeGrafter"/>
</dbReference>
<dbReference type="GO" id="GO:0004662">
    <property type="term" value="F:CAAX-protein geranylgeranyltransferase activity"/>
    <property type="evidence" value="ECO:0007669"/>
    <property type="project" value="UniProtKB-EC"/>
</dbReference>
<evidence type="ECO:0000256" key="11">
    <source>
        <dbReference type="ARBA" id="ARBA00042436"/>
    </source>
</evidence>
<dbReference type="PROSITE" id="PS51147">
    <property type="entry name" value="PFTA"/>
    <property type="match status" value="4"/>
</dbReference>
<sequence length="381" mass="43764">MSSIEKFGDVEGISQNDSGDAVCAINYPPQYTELMDIFRAVMVSGEKSERVLELTADIIEWNAAHYTVWVVRRDVLHHLASCENQKELYNVEMEYAESVAISNPKNYQIWYHRREILLKLDTEEDARLELQFIARMLEDDSKNYHAWSHRLWVLRQFKTWENELDFTRHLLEEDAWNNSAWNHRHSVFMRDSHIIDDVSFVLEIQFVMSCIRKAGLQNESPYTYALSIAKSNSAARDCLDTAISEIIQNSNLQPQDRCCARIIKLELLVLLDSAKANDQAATHATILASSEDSFRIRYWTRRAWSLQNRARQLRGEELIPFSTIPAPSTIPWAPESWFPFGYPPNIAFDPSQGGLPEYNLDSSASVPTTIYPPSPPPSSSS</sequence>
<gene>
    <name evidence="15" type="ORF">ALAG00032_LOCUS8356</name>
</gene>
<evidence type="ECO:0000256" key="7">
    <source>
        <dbReference type="ARBA" id="ARBA00022737"/>
    </source>
</evidence>
<dbReference type="InterPro" id="IPR002088">
    <property type="entry name" value="Prenyl_trans_a"/>
</dbReference>
<proteinExistence type="inferred from homology"/>
<dbReference type="EMBL" id="HBIJ01012259">
    <property type="protein sequence ID" value="CAE0367599.1"/>
    <property type="molecule type" value="Transcribed_RNA"/>
</dbReference>
<dbReference type="SUPFAM" id="SSF48439">
    <property type="entry name" value="Protein prenylyltransferase"/>
    <property type="match status" value="1"/>
</dbReference>
<feature type="region of interest" description="Disordered" evidence="14">
    <location>
        <begin position="353"/>
        <end position="381"/>
    </location>
</feature>
<reference evidence="15" key="1">
    <citation type="submission" date="2021-01" db="EMBL/GenBank/DDBJ databases">
        <authorList>
            <person name="Corre E."/>
            <person name="Pelletier E."/>
            <person name="Niang G."/>
            <person name="Scheremetjew M."/>
            <person name="Finn R."/>
            <person name="Kale V."/>
            <person name="Holt S."/>
            <person name="Cochrane G."/>
            <person name="Meng A."/>
            <person name="Brown T."/>
            <person name="Cohen L."/>
        </authorList>
    </citation>
    <scope>NUCLEOTIDE SEQUENCE</scope>
    <source>
        <strain evidence="15">CCMP1510</strain>
    </source>
</reference>
<evidence type="ECO:0000256" key="3">
    <source>
        <dbReference type="ARBA" id="ARBA00012700"/>
    </source>
</evidence>
<evidence type="ECO:0000256" key="8">
    <source>
        <dbReference type="ARBA" id="ARBA00022842"/>
    </source>
</evidence>
<name>A0A7S3NMT1_9STRA</name>
<comment type="cofactor">
    <cofactor evidence="1">
        <name>Mg(2+)</name>
        <dbReference type="ChEBI" id="CHEBI:18420"/>
    </cofactor>
</comment>
<dbReference type="PANTHER" id="PTHR11129:SF1">
    <property type="entry name" value="PROTEIN FARNESYLTRANSFERASE_GERANYLGERANYLTRANSFERASE TYPE-1 SUBUNIT ALPHA"/>
    <property type="match status" value="1"/>
</dbReference>
<accession>A0A7S3NMT1</accession>
<dbReference type="PANTHER" id="PTHR11129">
    <property type="entry name" value="PROTEIN FARNESYLTRANSFERASE ALPHA SUBUNIT/RAB GERANYLGERANYL TRANSFERASE ALPHA SUBUNIT"/>
    <property type="match status" value="1"/>
</dbReference>
<keyword evidence="7" id="KW-0677">Repeat</keyword>
<evidence type="ECO:0000256" key="12">
    <source>
        <dbReference type="ARBA" id="ARBA00043086"/>
    </source>
</evidence>
<dbReference type="AlphaFoldDB" id="A0A7S3NMT1"/>
<dbReference type="EC" id="2.5.1.59" evidence="3"/>
<dbReference type="Gene3D" id="1.25.40.120">
    <property type="entry name" value="Protein prenylyltransferase"/>
    <property type="match status" value="1"/>
</dbReference>
<keyword evidence="8" id="KW-0460">Magnesium</keyword>
<evidence type="ECO:0000256" key="6">
    <source>
        <dbReference type="ARBA" id="ARBA00022679"/>
    </source>
</evidence>
<keyword evidence="6" id="KW-0808">Transferase</keyword>
<evidence type="ECO:0000256" key="5">
    <source>
        <dbReference type="ARBA" id="ARBA00022602"/>
    </source>
</evidence>